<evidence type="ECO:0000313" key="2">
    <source>
        <dbReference type="Proteomes" id="UP000019586"/>
    </source>
</evidence>
<accession>W8V4K7</accession>
<dbReference type="AlphaFoldDB" id="W8V4K7"/>
<protein>
    <submittedName>
        <fullName evidence="1">Uncharacterized protein</fullName>
    </submittedName>
</protein>
<name>W8V4K7_KLEPN</name>
<gene>
    <name evidence="1" type="ORF">KPNJ2_04342</name>
</gene>
<dbReference type="Proteomes" id="UP000019586">
    <property type="component" value="Chromosome"/>
</dbReference>
<dbReference type="KEGG" id="kps:KPNJ2_04342"/>
<sequence length="34" mass="3462">MAPGGGYALPSIRFAQYVGRVSAAPPGKKLSASR</sequence>
<reference evidence="1 2" key="1">
    <citation type="journal article" date="2014" name="Proc. Natl. Acad. Sci. U.S.A.">
        <title>Molecular dissection of the evolution of carbapenem-resistant multilocus sequence type 258 Klebsiella pneumoniae.</title>
        <authorList>
            <person name="Deleo F.R."/>
            <person name="Chen L."/>
            <person name="Porcella S.F."/>
            <person name="Martens C.A."/>
            <person name="Kobayashi S.D."/>
            <person name="Porter A.R."/>
            <person name="Chavda K.D."/>
            <person name="Jacobs M.R."/>
            <person name="Mathema B."/>
            <person name="Olsen R.J."/>
            <person name="Bonomo R.A."/>
            <person name="Musser J.M."/>
            <person name="Kreiswirth B.N."/>
        </authorList>
    </citation>
    <scope>NUCLEOTIDE SEQUENCE [LARGE SCALE GENOMIC DNA]</scope>
    <source>
        <strain evidence="1">30684/NJST258_2</strain>
    </source>
</reference>
<proteinExistence type="predicted"/>
<dbReference type="HOGENOM" id="CLU_3374219_0_0_6"/>
<evidence type="ECO:0000313" key="1">
    <source>
        <dbReference type="EMBL" id="AHM81122.1"/>
    </source>
</evidence>
<organism evidence="1 2">
    <name type="scientific">Klebsiella pneumoniae 30684/NJST258_2</name>
    <dbReference type="NCBI Taxonomy" id="1420013"/>
    <lineage>
        <taxon>Bacteria</taxon>
        <taxon>Pseudomonadati</taxon>
        <taxon>Pseudomonadota</taxon>
        <taxon>Gammaproteobacteria</taxon>
        <taxon>Enterobacterales</taxon>
        <taxon>Enterobacteriaceae</taxon>
        <taxon>Klebsiella/Raoultella group</taxon>
        <taxon>Klebsiella</taxon>
        <taxon>Klebsiella pneumoniae complex</taxon>
    </lineage>
</organism>
<dbReference type="EMBL" id="CP006918">
    <property type="protein sequence ID" value="AHM81122.1"/>
    <property type="molecule type" value="Genomic_DNA"/>
</dbReference>